<reference evidence="15 16" key="1">
    <citation type="journal article" date="2018" name="Nat. Ecol. Evol.">
        <title>Pezizomycetes genomes reveal the molecular basis of ectomycorrhizal truffle lifestyle.</title>
        <authorList>
            <person name="Murat C."/>
            <person name="Payen T."/>
            <person name="Noel B."/>
            <person name="Kuo A."/>
            <person name="Morin E."/>
            <person name="Chen J."/>
            <person name="Kohler A."/>
            <person name="Krizsan K."/>
            <person name="Balestrini R."/>
            <person name="Da Silva C."/>
            <person name="Montanini B."/>
            <person name="Hainaut M."/>
            <person name="Levati E."/>
            <person name="Barry K.W."/>
            <person name="Belfiori B."/>
            <person name="Cichocki N."/>
            <person name="Clum A."/>
            <person name="Dockter R.B."/>
            <person name="Fauchery L."/>
            <person name="Guy J."/>
            <person name="Iotti M."/>
            <person name="Le Tacon F."/>
            <person name="Lindquist E.A."/>
            <person name="Lipzen A."/>
            <person name="Malagnac F."/>
            <person name="Mello A."/>
            <person name="Molinier V."/>
            <person name="Miyauchi S."/>
            <person name="Poulain J."/>
            <person name="Riccioni C."/>
            <person name="Rubini A."/>
            <person name="Sitrit Y."/>
            <person name="Splivallo R."/>
            <person name="Traeger S."/>
            <person name="Wang M."/>
            <person name="Zifcakova L."/>
            <person name="Wipf D."/>
            <person name="Zambonelli A."/>
            <person name="Paolocci F."/>
            <person name="Nowrousian M."/>
            <person name="Ottonello S."/>
            <person name="Baldrian P."/>
            <person name="Spatafora J.W."/>
            <person name="Henrissat B."/>
            <person name="Nagy L.G."/>
            <person name="Aury J.M."/>
            <person name="Wincker P."/>
            <person name="Grigoriev I.V."/>
            <person name="Bonfante P."/>
            <person name="Martin F.M."/>
        </authorList>
    </citation>
    <scope>NUCLEOTIDE SEQUENCE [LARGE SCALE GENOMIC DNA]</scope>
    <source>
        <strain evidence="15 16">120613-1</strain>
    </source>
</reference>
<keyword evidence="6 12" id="KW-0863">Zinc-finger</keyword>
<dbReference type="FunFam" id="3.30.160.60:FF:000146">
    <property type="entry name" value="C2H2 type zinc finger protein"/>
    <property type="match status" value="1"/>
</dbReference>
<evidence type="ECO:0000313" key="15">
    <source>
        <dbReference type="EMBL" id="RPB05316.1"/>
    </source>
</evidence>
<feature type="compositionally biased region" description="Polar residues" evidence="13">
    <location>
        <begin position="1"/>
        <end position="11"/>
    </location>
</feature>
<keyword evidence="3" id="KW-0963">Cytoplasm</keyword>
<dbReference type="GO" id="GO:0008270">
    <property type="term" value="F:zinc ion binding"/>
    <property type="evidence" value="ECO:0007669"/>
    <property type="project" value="UniProtKB-KW"/>
</dbReference>
<organism evidence="15 16">
    <name type="scientific">Choiromyces venosus 120613-1</name>
    <dbReference type="NCBI Taxonomy" id="1336337"/>
    <lineage>
        <taxon>Eukaryota</taxon>
        <taxon>Fungi</taxon>
        <taxon>Dikarya</taxon>
        <taxon>Ascomycota</taxon>
        <taxon>Pezizomycotina</taxon>
        <taxon>Pezizomycetes</taxon>
        <taxon>Pezizales</taxon>
        <taxon>Tuberaceae</taxon>
        <taxon>Choiromyces</taxon>
    </lineage>
</organism>
<evidence type="ECO:0000256" key="3">
    <source>
        <dbReference type="ARBA" id="ARBA00022490"/>
    </source>
</evidence>
<feature type="region of interest" description="Disordered" evidence="13">
    <location>
        <begin position="200"/>
        <end position="277"/>
    </location>
</feature>
<evidence type="ECO:0000259" key="14">
    <source>
        <dbReference type="PROSITE" id="PS50157"/>
    </source>
</evidence>
<feature type="region of interest" description="Disordered" evidence="13">
    <location>
        <begin position="639"/>
        <end position="702"/>
    </location>
</feature>
<dbReference type="Pfam" id="PF00096">
    <property type="entry name" value="zf-C2H2"/>
    <property type="match status" value="2"/>
</dbReference>
<dbReference type="OrthoDB" id="8117402at2759"/>
<dbReference type="GO" id="GO:0005667">
    <property type="term" value="C:transcription regulator complex"/>
    <property type="evidence" value="ECO:0007669"/>
    <property type="project" value="TreeGrafter"/>
</dbReference>
<dbReference type="GO" id="GO:0005737">
    <property type="term" value="C:cytoplasm"/>
    <property type="evidence" value="ECO:0007669"/>
    <property type="project" value="UniProtKB-SubCell"/>
</dbReference>
<evidence type="ECO:0000256" key="12">
    <source>
        <dbReference type="PROSITE-ProRule" id="PRU00042"/>
    </source>
</evidence>
<dbReference type="SUPFAM" id="SSF57667">
    <property type="entry name" value="beta-beta-alpha zinc fingers"/>
    <property type="match status" value="1"/>
</dbReference>
<feature type="region of interest" description="Disordered" evidence="13">
    <location>
        <begin position="298"/>
        <end position="437"/>
    </location>
</feature>
<sequence>MSSTNRGQNGQADGLSLQHFAASTSTDDDSLYDPTAADQGYTDFQRYPGYELNQQQLEDIRRSTSPHLQASTLPPPQHQDSSRQGYSDFPLYSSATDPALFDYDSKEGLTGGSINPADLMNPTHSAHSSQHTTPPLNIHPTQQQTSQPGSATFLSSGSTNPSGFEWESVYAHQDNSWNNPRKAPSEYSDISSAAASPYLQNSEFPEHPSPLLQGNNLPQQGSMQDFLNSTQDFNPGGDSFGLDQFSLNERDISPHVSPRISPAPGQLNSGTNSPYMLPQEDQYLSFVPPMSQDQGMGIMQPPHPSAGQSAGLGVDRGGNGEEGPFPQINVIFAPPQRQPTFPGKPGFTHDDSALSPPPKSPQRKRSKSDPFSGSSSGGSPITRPMAIPSGSQSPAGNHSRRSSLSPVDVVTAPVGSPGATSNASSTGKISRRSSTNSLPNRDYFLGLACPGRPGNTASDKRVQKHPATFQCTLCPKRFTRAYNLRSHLRTHTDERPFVCTICGKAFARQHDRKRHEGLHSGEKKFVCRGNLKPGGAWGCGRRFARADALGRHFRSEAGRVCIRPLLEEETAERQRNQMLAQGQMLDPTLGHMSNSADQQGIMGSRSMDPSNGMVFPSALLEQYPALANMEWGNIASGEQDDIAEGEGSNRSSFDASGGEWDEASASGGSALASHRNSYDGSRGDWSGNEEWASDTGGEYHGR</sequence>
<feature type="compositionally biased region" description="Polar residues" evidence="13">
    <location>
        <begin position="418"/>
        <end position="437"/>
    </location>
</feature>
<evidence type="ECO:0000256" key="13">
    <source>
        <dbReference type="SAM" id="MobiDB-lite"/>
    </source>
</evidence>
<dbReference type="AlphaFoldDB" id="A0A3N4K413"/>
<proteinExistence type="predicted"/>
<keyword evidence="10" id="KW-0539">Nucleus</keyword>
<feature type="domain" description="C2H2-type" evidence="14">
    <location>
        <begin position="497"/>
        <end position="524"/>
    </location>
</feature>
<feature type="region of interest" description="Disordered" evidence="13">
    <location>
        <begin position="1"/>
        <end position="91"/>
    </location>
</feature>
<keyword evidence="7" id="KW-0862">Zinc</keyword>
<evidence type="ECO:0000256" key="10">
    <source>
        <dbReference type="ARBA" id="ARBA00023242"/>
    </source>
</evidence>
<name>A0A3N4K413_9PEZI</name>
<dbReference type="PANTHER" id="PTHR14003">
    <property type="entry name" value="TRANSCRIPTIONAL REPRESSOR PROTEIN YY"/>
    <property type="match status" value="1"/>
</dbReference>
<dbReference type="PROSITE" id="PS00028">
    <property type="entry name" value="ZINC_FINGER_C2H2_1"/>
    <property type="match status" value="2"/>
</dbReference>
<keyword evidence="5" id="KW-0677">Repeat</keyword>
<keyword evidence="9" id="KW-0804">Transcription</keyword>
<keyword evidence="16" id="KW-1185">Reference proteome</keyword>
<evidence type="ECO:0000256" key="6">
    <source>
        <dbReference type="ARBA" id="ARBA00022771"/>
    </source>
</evidence>
<feature type="domain" description="C2H2-type" evidence="14">
    <location>
        <begin position="469"/>
        <end position="496"/>
    </location>
</feature>
<dbReference type="GO" id="GO:0000981">
    <property type="term" value="F:DNA-binding transcription factor activity, RNA polymerase II-specific"/>
    <property type="evidence" value="ECO:0007669"/>
    <property type="project" value="TreeGrafter"/>
</dbReference>
<feature type="compositionally biased region" description="Low complexity" evidence="13">
    <location>
        <begin position="663"/>
        <end position="673"/>
    </location>
</feature>
<dbReference type="GO" id="GO:0071277">
    <property type="term" value="P:cellular response to calcium ion"/>
    <property type="evidence" value="ECO:0007669"/>
    <property type="project" value="UniProtKB-ARBA"/>
</dbReference>
<dbReference type="GO" id="GO:0000785">
    <property type="term" value="C:chromatin"/>
    <property type="evidence" value="ECO:0007669"/>
    <property type="project" value="TreeGrafter"/>
</dbReference>
<dbReference type="InterPro" id="IPR013087">
    <property type="entry name" value="Znf_C2H2_type"/>
</dbReference>
<dbReference type="Gene3D" id="3.30.160.60">
    <property type="entry name" value="Classic Zinc Finger"/>
    <property type="match status" value="3"/>
</dbReference>
<dbReference type="FunFam" id="3.30.160.60:FF:000181">
    <property type="entry name" value="C2H2 type zinc finger protein"/>
    <property type="match status" value="1"/>
</dbReference>
<evidence type="ECO:0000256" key="2">
    <source>
        <dbReference type="ARBA" id="ARBA00004496"/>
    </source>
</evidence>
<dbReference type="PANTHER" id="PTHR14003:SF19">
    <property type="entry name" value="YY2 TRANSCRIPTION FACTOR"/>
    <property type="match status" value="1"/>
</dbReference>
<dbReference type="STRING" id="1336337.A0A3N4K413"/>
<protein>
    <recommendedName>
        <fullName evidence="11">C2H2 type master regulator of conidiophore development brlA</fullName>
    </recommendedName>
</protein>
<dbReference type="InterPro" id="IPR036236">
    <property type="entry name" value="Znf_C2H2_sf"/>
</dbReference>
<dbReference type="PROSITE" id="PS50157">
    <property type="entry name" value="ZINC_FINGER_C2H2_2"/>
    <property type="match status" value="2"/>
</dbReference>
<gene>
    <name evidence="15" type="ORF">L873DRAFT_1664029</name>
</gene>
<dbReference type="FunFam" id="3.30.160.60:FF:000239">
    <property type="entry name" value="C2H2 type zinc finger protein"/>
    <property type="match status" value="1"/>
</dbReference>
<dbReference type="SMART" id="SM00355">
    <property type="entry name" value="ZnF_C2H2"/>
    <property type="match status" value="2"/>
</dbReference>
<evidence type="ECO:0000256" key="8">
    <source>
        <dbReference type="ARBA" id="ARBA00023015"/>
    </source>
</evidence>
<evidence type="ECO:0000256" key="5">
    <source>
        <dbReference type="ARBA" id="ARBA00022737"/>
    </source>
</evidence>
<evidence type="ECO:0000256" key="1">
    <source>
        <dbReference type="ARBA" id="ARBA00004123"/>
    </source>
</evidence>
<evidence type="ECO:0000256" key="7">
    <source>
        <dbReference type="ARBA" id="ARBA00022833"/>
    </source>
</evidence>
<dbReference type="GO" id="GO:0000978">
    <property type="term" value="F:RNA polymerase II cis-regulatory region sequence-specific DNA binding"/>
    <property type="evidence" value="ECO:0007669"/>
    <property type="project" value="TreeGrafter"/>
</dbReference>
<dbReference type="GO" id="GO:0045944">
    <property type="term" value="P:positive regulation of transcription by RNA polymerase II"/>
    <property type="evidence" value="ECO:0007669"/>
    <property type="project" value="UniProtKB-ARBA"/>
</dbReference>
<accession>A0A3N4K413</accession>
<evidence type="ECO:0000256" key="9">
    <source>
        <dbReference type="ARBA" id="ARBA00023163"/>
    </source>
</evidence>
<dbReference type="Proteomes" id="UP000276215">
    <property type="component" value="Unassembled WGS sequence"/>
</dbReference>
<feature type="region of interest" description="Disordered" evidence="13">
    <location>
        <begin position="112"/>
        <end position="159"/>
    </location>
</feature>
<keyword evidence="4" id="KW-0479">Metal-binding</keyword>
<feature type="compositionally biased region" description="Polar residues" evidence="13">
    <location>
        <begin position="122"/>
        <end position="159"/>
    </location>
</feature>
<evidence type="ECO:0000256" key="4">
    <source>
        <dbReference type="ARBA" id="ARBA00022723"/>
    </source>
</evidence>
<dbReference type="GO" id="GO:0005634">
    <property type="term" value="C:nucleus"/>
    <property type="evidence" value="ECO:0007669"/>
    <property type="project" value="UniProtKB-SubCell"/>
</dbReference>
<keyword evidence="8" id="KW-0805">Transcription regulation</keyword>
<evidence type="ECO:0000313" key="16">
    <source>
        <dbReference type="Proteomes" id="UP000276215"/>
    </source>
</evidence>
<feature type="compositionally biased region" description="Polar residues" evidence="13">
    <location>
        <begin position="52"/>
        <end position="85"/>
    </location>
</feature>
<comment type="subcellular location">
    <subcellularLocation>
        <location evidence="2">Cytoplasm</location>
    </subcellularLocation>
    <subcellularLocation>
        <location evidence="1">Nucleus</location>
    </subcellularLocation>
</comment>
<feature type="compositionally biased region" description="Polar residues" evidence="13">
    <location>
        <begin position="212"/>
        <end position="233"/>
    </location>
</feature>
<evidence type="ECO:0000256" key="11">
    <source>
        <dbReference type="ARBA" id="ARBA00044085"/>
    </source>
</evidence>
<dbReference type="EMBL" id="ML120354">
    <property type="protein sequence ID" value="RPB05316.1"/>
    <property type="molecule type" value="Genomic_DNA"/>
</dbReference>